<reference evidence="2" key="1">
    <citation type="journal article" date="2022" name="Front. Microbiol.">
        <title>New perspectives on an old grouping: The genomic and phenotypic variability of Oxalobacter formigenes and the implications for calcium oxalate stone prevention.</title>
        <authorList>
            <person name="Chmiel J.A."/>
            <person name="Carr C."/>
            <person name="Stuivenberg G.A."/>
            <person name="Venema R."/>
            <person name="Chanyi R.M."/>
            <person name="Al K.F."/>
            <person name="Giguere D."/>
            <person name="Say H."/>
            <person name="Akouris P.P."/>
            <person name="Dominguez Romero S.A."/>
            <person name="Kwong A."/>
            <person name="Tai V."/>
            <person name="Koval S.F."/>
            <person name="Razvi H."/>
            <person name="Bjazevic J."/>
            <person name="Burton J.P."/>
        </authorList>
    </citation>
    <scope>NUCLEOTIDE SEQUENCE</scope>
    <source>
        <strain evidence="2">OxK</strain>
    </source>
</reference>
<dbReference type="Proteomes" id="UP001164819">
    <property type="component" value="Chromosome"/>
</dbReference>
<protein>
    <submittedName>
        <fullName evidence="2">DUF2589 domain-containing protein</fullName>
    </submittedName>
</protein>
<gene>
    <name evidence="2" type="ORF">NB646_07490</name>
</gene>
<organism evidence="2">
    <name type="scientific">Oxalobacter aliiformigenes</name>
    <dbReference type="NCBI Taxonomy" id="2946593"/>
    <lineage>
        <taxon>Bacteria</taxon>
        <taxon>Pseudomonadati</taxon>
        <taxon>Pseudomonadota</taxon>
        <taxon>Betaproteobacteria</taxon>
        <taxon>Burkholderiales</taxon>
        <taxon>Oxalobacteraceae</taxon>
        <taxon>Oxalobacter</taxon>
    </lineage>
</organism>
<accession>A0A9E9NSX8</accession>
<feature type="region of interest" description="Disordered" evidence="1">
    <location>
        <begin position="30"/>
        <end position="58"/>
    </location>
</feature>
<name>A0A9E9NSX8_9BURK</name>
<proteinExistence type="predicted"/>
<sequence length="200" mass="21354">MTDEKKNAGNPFTGLPSEILIGEVLRAATEASEQVKRSGTEYPDLADPGKGDPEKSKTAVFSFRKTGIVRDGEETEELVEIQAPLLSLVPVPSMTLDEVNVNFDMDVVPSVTGQKTDEREPAAGLCRMGPFRVSVKGIAATTAQYGNDPGAPSRYHVDALPENGQMPEGLSRMLDILGNAASPDESVGNPVVKKDRDIAD</sequence>
<dbReference type="InterPro" id="IPR024510">
    <property type="entry name" value="DUF2589"/>
</dbReference>
<dbReference type="EMBL" id="CP098251">
    <property type="protein sequence ID" value="WAV90689.1"/>
    <property type="molecule type" value="Genomic_DNA"/>
</dbReference>
<feature type="compositionally biased region" description="Basic and acidic residues" evidence="1">
    <location>
        <begin position="47"/>
        <end position="57"/>
    </location>
</feature>
<evidence type="ECO:0000313" key="2">
    <source>
        <dbReference type="EMBL" id="WAV90689.1"/>
    </source>
</evidence>
<dbReference type="AlphaFoldDB" id="A0A9E9NSX8"/>
<evidence type="ECO:0000256" key="1">
    <source>
        <dbReference type="SAM" id="MobiDB-lite"/>
    </source>
</evidence>
<dbReference type="RefSeq" id="WP_269315675.1">
    <property type="nucleotide sequence ID" value="NZ_CP098251.1"/>
</dbReference>
<dbReference type="Pfam" id="PF11655">
    <property type="entry name" value="DUF2589"/>
    <property type="match status" value="1"/>
</dbReference>
<feature type="region of interest" description="Disordered" evidence="1">
    <location>
        <begin position="180"/>
        <end position="200"/>
    </location>
</feature>